<reference evidence="1" key="1">
    <citation type="submission" date="2022-07" db="EMBL/GenBank/DDBJ databases">
        <title>Draft genome sequence of Zalerion maritima ATCC 34329, a (micro)plastics degrading marine fungus.</title>
        <authorList>
            <person name="Paco A."/>
            <person name="Goncalves M.F.M."/>
            <person name="Rocha-Santos T.A.P."/>
            <person name="Alves A."/>
        </authorList>
    </citation>
    <scope>NUCLEOTIDE SEQUENCE</scope>
    <source>
        <strain evidence="1">ATCC 34329</strain>
    </source>
</reference>
<gene>
    <name evidence="1" type="ORF">MKZ38_001197</name>
</gene>
<name>A0AAD5WXJ8_9PEZI</name>
<dbReference type="EMBL" id="JAKWBI020000012">
    <property type="protein sequence ID" value="KAJ2906554.1"/>
    <property type="molecule type" value="Genomic_DNA"/>
</dbReference>
<keyword evidence="2" id="KW-1185">Reference proteome</keyword>
<dbReference type="Proteomes" id="UP001201980">
    <property type="component" value="Unassembled WGS sequence"/>
</dbReference>
<dbReference type="AlphaFoldDB" id="A0AAD5WXJ8"/>
<accession>A0AAD5WXJ8</accession>
<organism evidence="1 2">
    <name type="scientific">Zalerion maritima</name>
    <dbReference type="NCBI Taxonomy" id="339359"/>
    <lineage>
        <taxon>Eukaryota</taxon>
        <taxon>Fungi</taxon>
        <taxon>Dikarya</taxon>
        <taxon>Ascomycota</taxon>
        <taxon>Pezizomycotina</taxon>
        <taxon>Sordariomycetes</taxon>
        <taxon>Lulworthiomycetidae</taxon>
        <taxon>Lulworthiales</taxon>
        <taxon>Lulworthiaceae</taxon>
        <taxon>Zalerion</taxon>
    </lineage>
</organism>
<evidence type="ECO:0000313" key="2">
    <source>
        <dbReference type="Proteomes" id="UP001201980"/>
    </source>
</evidence>
<protein>
    <submittedName>
        <fullName evidence="1">Uncharacterized protein</fullName>
    </submittedName>
</protein>
<proteinExistence type="predicted"/>
<comment type="caution">
    <text evidence="1">The sequence shown here is derived from an EMBL/GenBank/DDBJ whole genome shotgun (WGS) entry which is preliminary data.</text>
</comment>
<evidence type="ECO:0000313" key="1">
    <source>
        <dbReference type="EMBL" id="KAJ2906554.1"/>
    </source>
</evidence>
<sequence length="193" mass="21000">MAAAAICTPIAATLPGILTPIHKDDPHSQVFLGVSGPKWPFLSSEVPANLSASFQSYNRLPTIDSQTDALKKNTSAAPAGDREIPPEFVDEFSGYIAENNLHDLFSLQVIHPRKNVERRVEIEAGWNKAVDFTCLHVGSLTQAMLTRLRMASTTKPVVVGPKKGAHKVIVNSPLPPTEENVMQKLAQVEITKI</sequence>